<accession>A0ABX8E1E7</accession>
<sequence>MNRPRILWLARLEAGDRRARAQAGRLDALSGGLAGAAVGAALAMIIAPAIATLFAHLGAGWQ</sequence>
<dbReference type="EMBL" id="CP054856">
    <property type="protein sequence ID" value="QVM82959.1"/>
    <property type="molecule type" value="Genomic_DNA"/>
</dbReference>
<keyword evidence="1" id="KW-1133">Transmembrane helix</keyword>
<proteinExistence type="predicted"/>
<evidence type="ECO:0000256" key="1">
    <source>
        <dbReference type="SAM" id="Phobius"/>
    </source>
</evidence>
<name>A0ABX8E1E7_9SPHN</name>
<feature type="transmembrane region" description="Helical" evidence="1">
    <location>
        <begin position="33"/>
        <end position="57"/>
    </location>
</feature>
<reference evidence="2 3" key="1">
    <citation type="journal article" date="2021" name="Int. J. Syst. Evol. Microbiol.">
        <title>Novosphingobium decolorationis sp. nov., an aniline blue-decolourizing bacterium isolated from East Pacific sediment.</title>
        <authorList>
            <person name="Chen X."/>
            <person name="Dong B."/>
            <person name="Chen T."/>
            <person name="Ren N."/>
            <person name="Wang J."/>
            <person name="Xu Y."/>
            <person name="Yang J."/>
            <person name="Zhu S."/>
            <person name="Chen J."/>
        </authorList>
    </citation>
    <scope>NUCLEOTIDE SEQUENCE [LARGE SCALE GENOMIC DNA]</scope>
    <source>
        <strain evidence="2 3">502str22</strain>
    </source>
</reference>
<keyword evidence="1" id="KW-0812">Transmembrane</keyword>
<keyword evidence="3" id="KW-1185">Reference proteome</keyword>
<keyword evidence="1" id="KW-0472">Membrane</keyword>
<evidence type="ECO:0000313" key="3">
    <source>
        <dbReference type="Proteomes" id="UP000677126"/>
    </source>
</evidence>
<dbReference type="RefSeq" id="WP_213502244.1">
    <property type="nucleotide sequence ID" value="NZ_CP054856.1"/>
</dbReference>
<protein>
    <submittedName>
        <fullName evidence="2">Uncharacterized protein</fullName>
    </submittedName>
</protein>
<evidence type="ECO:0000313" key="2">
    <source>
        <dbReference type="EMBL" id="QVM82959.1"/>
    </source>
</evidence>
<gene>
    <name evidence="2" type="ORF">HT578_03860</name>
</gene>
<organism evidence="2 3">
    <name type="scientific">Novosphingobium decolorationis</name>
    <dbReference type="NCBI Taxonomy" id="2698673"/>
    <lineage>
        <taxon>Bacteria</taxon>
        <taxon>Pseudomonadati</taxon>
        <taxon>Pseudomonadota</taxon>
        <taxon>Alphaproteobacteria</taxon>
        <taxon>Sphingomonadales</taxon>
        <taxon>Sphingomonadaceae</taxon>
        <taxon>Novosphingobium</taxon>
    </lineage>
</organism>
<dbReference type="Proteomes" id="UP000677126">
    <property type="component" value="Chromosome"/>
</dbReference>